<proteinExistence type="predicted"/>
<organism evidence="1 2">
    <name type="scientific">Cyclocybe aegerita</name>
    <name type="common">Black poplar mushroom</name>
    <name type="synonym">Agrocybe aegerita</name>
    <dbReference type="NCBI Taxonomy" id="1973307"/>
    <lineage>
        <taxon>Eukaryota</taxon>
        <taxon>Fungi</taxon>
        <taxon>Dikarya</taxon>
        <taxon>Basidiomycota</taxon>
        <taxon>Agaricomycotina</taxon>
        <taxon>Agaricomycetes</taxon>
        <taxon>Agaricomycetidae</taxon>
        <taxon>Agaricales</taxon>
        <taxon>Agaricineae</taxon>
        <taxon>Bolbitiaceae</taxon>
        <taxon>Cyclocybe</taxon>
    </lineage>
</organism>
<gene>
    <name evidence="1" type="ORF">AAE3_LOCUS12952</name>
</gene>
<evidence type="ECO:0000313" key="2">
    <source>
        <dbReference type="Proteomes" id="UP000467700"/>
    </source>
</evidence>
<protein>
    <recommendedName>
        <fullName evidence="3">F-box domain-containing protein</fullName>
    </recommendedName>
</protein>
<sequence length="387" mass="44328">MASIDDLPVELLSRVFRFLYIENRTDAFQLSYYDEPEESGDEDDIGQTRWAALFPHCAVARTCRLWRRILAVTPNYWDRVIFDLCDDPTPWLDSFGWSKELPLQVAVFNSSPDARCPNINPELQKEFAELELSRMHTLMVSLTPHIERCTLIYFFRPLSLLQLSFSNTARLIFTNSSVMGPAIQLATPSTTVRGKCVNFISAALLHDSDRLLCRFAPDAMIFKSCDIPPFDDAFFSSKVILENIPASTDLRGILHTWFGTDLIVRSSPCFNDALLVWLSEDRSRARFLTILDIENCDSITIKALQKLIRRKRKSVNSYSSDNSEEEDVAVYPHGIYMLSVCGDDFSLTEKELRWFESHVEDVMFAKSDGTPFEPSCSFFQLTVNQDR</sequence>
<name>A0A8S0Y0C7_CYCAE</name>
<evidence type="ECO:0000313" key="1">
    <source>
        <dbReference type="EMBL" id="CAA7270671.1"/>
    </source>
</evidence>
<dbReference type="OrthoDB" id="3001771at2759"/>
<keyword evidence="2" id="KW-1185">Reference proteome</keyword>
<dbReference type="EMBL" id="CACVBS010000094">
    <property type="protein sequence ID" value="CAA7270671.1"/>
    <property type="molecule type" value="Genomic_DNA"/>
</dbReference>
<dbReference type="Gene3D" id="1.20.1280.50">
    <property type="match status" value="1"/>
</dbReference>
<dbReference type="AlphaFoldDB" id="A0A8S0Y0C7"/>
<evidence type="ECO:0008006" key="3">
    <source>
        <dbReference type="Google" id="ProtNLM"/>
    </source>
</evidence>
<dbReference type="Proteomes" id="UP000467700">
    <property type="component" value="Unassembled WGS sequence"/>
</dbReference>
<reference evidence="1 2" key="1">
    <citation type="submission" date="2020-01" db="EMBL/GenBank/DDBJ databases">
        <authorList>
            <person name="Gupta K D."/>
        </authorList>
    </citation>
    <scope>NUCLEOTIDE SEQUENCE [LARGE SCALE GENOMIC DNA]</scope>
</reference>
<comment type="caution">
    <text evidence="1">The sequence shown here is derived from an EMBL/GenBank/DDBJ whole genome shotgun (WGS) entry which is preliminary data.</text>
</comment>
<accession>A0A8S0Y0C7</accession>